<feature type="short sequence motif" description="GXGXXG" evidence="4">
    <location>
        <begin position="19"/>
        <end position="24"/>
    </location>
</feature>
<dbReference type="InterPro" id="IPR016035">
    <property type="entry name" value="Acyl_Trfase/lysoPLipase"/>
</dbReference>
<dbReference type="GO" id="GO:0016042">
    <property type="term" value="P:lipid catabolic process"/>
    <property type="evidence" value="ECO:0007669"/>
    <property type="project" value="UniProtKB-UniRule"/>
</dbReference>
<dbReference type="PROSITE" id="PS51635">
    <property type="entry name" value="PNPLA"/>
    <property type="match status" value="1"/>
</dbReference>
<feature type="short sequence motif" description="GXSXG" evidence="4">
    <location>
        <begin position="61"/>
        <end position="65"/>
    </location>
</feature>
<keyword evidence="2 4" id="KW-0442">Lipid degradation</keyword>
<dbReference type="Gene3D" id="3.40.1090.10">
    <property type="entry name" value="Cytosolic phospholipase A2 catalytic domain"/>
    <property type="match status" value="1"/>
</dbReference>
<evidence type="ECO:0000313" key="7">
    <source>
        <dbReference type="Proteomes" id="UP000054771"/>
    </source>
</evidence>
<feature type="active site" description="Nucleophile" evidence="4">
    <location>
        <position position="63"/>
    </location>
</feature>
<dbReference type="EMBL" id="CDMC01000006">
    <property type="protein sequence ID" value="CEN61106.1"/>
    <property type="molecule type" value="Genomic_DNA"/>
</dbReference>
<organism evidence="6 7">
    <name type="scientific">Aspergillus calidoustus</name>
    <dbReference type="NCBI Taxonomy" id="454130"/>
    <lineage>
        <taxon>Eukaryota</taxon>
        <taxon>Fungi</taxon>
        <taxon>Dikarya</taxon>
        <taxon>Ascomycota</taxon>
        <taxon>Pezizomycotina</taxon>
        <taxon>Eurotiomycetes</taxon>
        <taxon>Eurotiomycetidae</taxon>
        <taxon>Eurotiales</taxon>
        <taxon>Aspergillaceae</taxon>
        <taxon>Aspergillus</taxon>
        <taxon>Aspergillus subgen. Nidulantes</taxon>
    </lineage>
</organism>
<dbReference type="CDD" id="cd07216">
    <property type="entry name" value="Pat17_PNPLA8_PNPLA9_like3"/>
    <property type="match status" value="1"/>
</dbReference>
<dbReference type="Proteomes" id="UP000054771">
    <property type="component" value="Unassembled WGS sequence"/>
</dbReference>
<dbReference type="GO" id="GO:0016020">
    <property type="term" value="C:membrane"/>
    <property type="evidence" value="ECO:0007669"/>
    <property type="project" value="TreeGrafter"/>
</dbReference>
<dbReference type="GO" id="GO:0019369">
    <property type="term" value="P:arachidonate metabolic process"/>
    <property type="evidence" value="ECO:0007669"/>
    <property type="project" value="TreeGrafter"/>
</dbReference>
<dbReference type="PANTHER" id="PTHR24185:SF1">
    <property type="entry name" value="CALCIUM-INDEPENDENT PHOSPHOLIPASE A2-GAMMA"/>
    <property type="match status" value="1"/>
</dbReference>
<reference evidence="7" key="1">
    <citation type="journal article" date="2016" name="Genome Announc.">
        <title>Draft genome sequences of fungus Aspergillus calidoustus.</title>
        <authorList>
            <person name="Horn F."/>
            <person name="Linde J."/>
            <person name="Mattern D.J."/>
            <person name="Walther G."/>
            <person name="Guthke R."/>
            <person name="Scherlach K."/>
            <person name="Martin K."/>
            <person name="Brakhage A.A."/>
            <person name="Petzke L."/>
            <person name="Valiante V."/>
        </authorList>
    </citation>
    <scope>NUCLEOTIDE SEQUENCE [LARGE SCALE GENOMIC DNA]</scope>
    <source>
        <strain evidence="7">SF006504</strain>
    </source>
</reference>
<keyword evidence="7" id="KW-1185">Reference proteome</keyword>
<accession>A0A0U5GTL5</accession>
<evidence type="ECO:0000256" key="4">
    <source>
        <dbReference type="PROSITE-ProRule" id="PRU01161"/>
    </source>
</evidence>
<evidence type="ECO:0000256" key="2">
    <source>
        <dbReference type="ARBA" id="ARBA00022963"/>
    </source>
</evidence>
<dbReference type="GO" id="GO:0046486">
    <property type="term" value="P:glycerolipid metabolic process"/>
    <property type="evidence" value="ECO:0007669"/>
    <property type="project" value="UniProtKB-ARBA"/>
</dbReference>
<gene>
    <name evidence="6" type="ORF">ASPCAL07771</name>
</gene>
<keyword evidence="1 4" id="KW-0378">Hydrolase</keyword>
<proteinExistence type="predicted"/>
<dbReference type="AlphaFoldDB" id="A0A0U5GTL5"/>
<evidence type="ECO:0000256" key="3">
    <source>
        <dbReference type="ARBA" id="ARBA00023098"/>
    </source>
</evidence>
<dbReference type="STRING" id="454130.A0A0U5GTL5"/>
<evidence type="ECO:0000313" key="6">
    <source>
        <dbReference type="EMBL" id="CEN61106.1"/>
    </source>
</evidence>
<dbReference type="Pfam" id="PF01734">
    <property type="entry name" value="Patatin"/>
    <property type="match status" value="1"/>
</dbReference>
<feature type="active site" description="Proton acceptor" evidence="4">
    <location>
        <position position="210"/>
    </location>
</feature>
<dbReference type="SUPFAM" id="SSF52151">
    <property type="entry name" value="FabD/lysophospholipase-like"/>
    <property type="match status" value="1"/>
</dbReference>
<keyword evidence="3 4" id="KW-0443">Lipid metabolism</keyword>
<dbReference type="PANTHER" id="PTHR24185">
    <property type="entry name" value="CALCIUM-INDEPENDENT PHOSPHOLIPASE A2-GAMMA"/>
    <property type="match status" value="1"/>
</dbReference>
<dbReference type="SUPFAM" id="SSF89372">
    <property type="entry name" value="Fucose-specific lectin"/>
    <property type="match status" value="2"/>
</dbReference>
<feature type="short sequence motif" description="DGA/G" evidence="4">
    <location>
        <begin position="210"/>
        <end position="212"/>
    </location>
</feature>
<feature type="domain" description="PNPLA" evidence="5">
    <location>
        <begin position="15"/>
        <end position="223"/>
    </location>
</feature>
<evidence type="ECO:0000259" key="5">
    <source>
        <dbReference type="PROSITE" id="PS51635"/>
    </source>
</evidence>
<dbReference type="Gene3D" id="2.120.10.70">
    <property type="entry name" value="Fucose-specific lectin"/>
    <property type="match status" value="3"/>
</dbReference>
<sequence>MPGPTNSSSPELCLLSLDGGGVRGLSTLYVLQGIMRRVNEERKKAQLSPVKPCELFDLIGGTSTGGLIAIMLGRLEMDVEDCIEAYKALSKEIFQKSSWLPVKGNLKIKGRFDSATLERCIKNIIAQQIDPGKDPDKELLNDGNKRRCRVFVTATSKDIDTETVRFQSFDSTREGIPVAATICQAARATSAATTFFEPATVGDSDQQYVDGGLGANNPIYELWEEAKDIWSPESGHVADLVKCCVSIGTGHPRTTPVADGAWRLMSETLANIATETEKTAERFRRQYSEMFEAHRCFRFNVDQGLQEVGLEEYKKFPQVMSATSRYLKAEVVRGDLKHCAERLKEKDSDEASYSLTQPFPISVISRKGSQLDWFFCGMNGKVYTSWWSDGQTSPEEWTLLKGEFAAGSKVTAVSRTENQIDLFVYHSGSVYTSWWNEHTTWSSLGGWLPVVNKFGWVGDIARALHPTMCPLGWEIIGGTCPGTSDIAAVSRMPTHLDLFICGRDGNIYTSHWNKFSKTWLNWAITRSNNTPFPAGAKVSAVCRKETDLDIFACAANGEVYTTHYDEDSRMWSDWCMIGGNHQTPQFPPGANVSAVHRTPTELDVFICGQDGRIYTSHWHEGLGTWFDWSIIGDTQQSPRFPVGAKISAVSTSSKLHLFACTARGQVYHSRKESQWTKWEPVGERNFLGATEVVAVHRRDSHLDLSVCDRDGLIWRRDFYYGNDWEAIRRRYPGAPQ</sequence>
<dbReference type="OrthoDB" id="1658288at2759"/>
<protein>
    <recommendedName>
        <fullName evidence="5">PNPLA domain-containing protein</fullName>
    </recommendedName>
</protein>
<evidence type="ECO:0000256" key="1">
    <source>
        <dbReference type="ARBA" id="ARBA00022801"/>
    </source>
</evidence>
<dbReference type="GO" id="GO:0047499">
    <property type="term" value="F:calcium-independent phospholipase A2 activity"/>
    <property type="evidence" value="ECO:0007669"/>
    <property type="project" value="TreeGrafter"/>
</dbReference>
<name>A0A0U5GTL5_ASPCI</name>
<dbReference type="InterPro" id="IPR002641">
    <property type="entry name" value="PNPLA_dom"/>
</dbReference>